<keyword evidence="4" id="KW-1185">Reference proteome</keyword>
<organism evidence="3 4">
    <name type="scientific">Marasmiellus scandens</name>
    <dbReference type="NCBI Taxonomy" id="2682957"/>
    <lineage>
        <taxon>Eukaryota</taxon>
        <taxon>Fungi</taxon>
        <taxon>Dikarya</taxon>
        <taxon>Basidiomycota</taxon>
        <taxon>Agaricomycotina</taxon>
        <taxon>Agaricomycetes</taxon>
        <taxon>Agaricomycetidae</taxon>
        <taxon>Agaricales</taxon>
        <taxon>Marasmiineae</taxon>
        <taxon>Omphalotaceae</taxon>
        <taxon>Marasmiellus</taxon>
    </lineage>
</organism>
<gene>
    <name evidence="3" type="ORF">VKT23_010835</name>
</gene>
<dbReference type="PANTHER" id="PTHR33096">
    <property type="entry name" value="CXC2 DOMAIN-CONTAINING PROTEIN"/>
    <property type="match status" value="1"/>
</dbReference>
<reference evidence="3 4" key="1">
    <citation type="submission" date="2024-01" db="EMBL/GenBank/DDBJ databases">
        <title>A draft genome for the cacao thread blight pathogen Marasmiellus scandens.</title>
        <authorList>
            <person name="Baruah I.K."/>
            <person name="Leung J."/>
            <person name="Bukari Y."/>
            <person name="Amoako-Attah I."/>
            <person name="Meinhardt L.W."/>
            <person name="Bailey B.A."/>
            <person name="Cohen S.P."/>
        </authorList>
    </citation>
    <scope>NUCLEOTIDE SEQUENCE [LARGE SCALE GENOMIC DNA]</scope>
    <source>
        <strain evidence="3 4">GH-19</strain>
    </source>
</reference>
<name>A0ABR1JFZ4_9AGAR</name>
<evidence type="ECO:0000259" key="2">
    <source>
        <dbReference type="Pfam" id="PF18803"/>
    </source>
</evidence>
<dbReference type="Proteomes" id="UP001498398">
    <property type="component" value="Unassembled WGS sequence"/>
</dbReference>
<comment type="caution">
    <text evidence="3">The sequence shown here is derived from an EMBL/GenBank/DDBJ whole genome shotgun (WGS) entry which is preliminary data.</text>
</comment>
<accession>A0ABR1JFZ4</accession>
<feature type="compositionally biased region" description="Low complexity" evidence="1">
    <location>
        <begin position="34"/>
        <end position="44"/>
    </location>
</feature>
<evidence type="ECO:0000313" key="3">
    <source>
        <dbReference type="EMBL" id="KAK7455803.1"/>
    </source>
</evidence>
<dbReference type="PANTHER" id="PTHR33096:SF1">
    <property type="entry name" value="CXC1-LIKE CYSTEINE CLUSTER ASSOCIATED WITH KDZ TRANSPOSASES DOMAIN-CONTAINING PROTEIN"/>
    <property type="match status" value="1"/>
</dbReference>
<dbReference type="Pfam" id="PF18758">
    <property type="entry name" value="KDZ"/>
    <property type="match status" value="1"/>
</dbReference>
<dbReference type="InterPro" id="IPR040521">
    <property type="entry name" value="KDZ"/>
</dbReference>
<feature type="compositionally biased region" description="Acidic residues" evidence="1">
    <location>
        <begin position="128"/>
        <end position="144"/>
    </location>
</feature>
<protein>
    <recommendedName>
        <fullName evidence="2">CxC2-like cysteine cluster KDZ transposase-associated domain-containing protein</fullName>
    </recommendedName>
</protein>
<feature type="region of interest" description="Disordered" evidence="1">
    <location>
        <begin position="1"/>
        <end position="44"/>
    </location>
</feature>
<dbReference type="InterPro" id="IPR041457">
    <property type="entry name" value="CxC2_KDZ-assoc"/>
</dbReference>
<evidence type="ECO:0000313" key="4">
    <source>
        <dbReference type="Proteomes" id="UP001498398"/>
    </source>
</evidence>
<feature type="region of interest" description="Disordered" evidence="1">
    <location>
        <begin position="125"/>
        <end position="155"/>
    </location>
</feature>
<feature type="domain" description="CxC2-like cysteine cluster KDZ transposase-associated" evidence="2">
    <location>
        <begin position="256"/>
        <end position="335"/>
    </location>
</feature>
<sequence>MNTKITSLPRKRRPKGVTSTVLELSDDEESRPSTTPTSKQNTTTTITMLHTSASSSQRLAKRRLIHHDLASDETPSMFRIPNSLQKKLNLNMHSESLPMGFLCVGDAYDAEMPMGLDYEGEELRRDYEDDSDSDGTDSEEDDAEGVTVQVTKGKKPRKARGDSALSYWLNFVDIYLSELIRHDGRGYAINQTSCHGCNNELPSSSYQCLDCEDSRLWCGECIVDRHAYLPFHKVQKWNGQHFELVTLNDLVAPIVSLTVLDITGVHTLNVKACQCDKEQGFYRQLLRAQLYPASHKMPRTVASFRLLQHFQLLSFVSKVSIREYCTALERFSNNISVLGIKDRYRELLRMAREWRLLKVLKRHGRGHDPTGYRGTGEGECAVLCAACLIPGVNLPDDWRETPPEKSWLYRLFLSMDANFRCCRLRVSSEAADPGLGDGFQYFAPVKKFQDFLSKYGTEVNQDINTCHNHSTLRLASMRRDPGLASTGIAITECSRHDTKHPAAVVDLQVGERYVNMDFTLIAVLLRFMPDSALVSYDVMCQYLKNLYYRFESVYGPDWCPTLSVERFEGAIPKFHLPAHIEKCGTTFNLNYIPQAGRTNGEGVERGFSITNGLAGSTKVMGPGSRRDTLDDHFGFINWRKRTLYPVQFLIWAKKASKKRETAVKAFWDFNQGMQDSQRKEWRKAVEEWEADNDKSNPYESTVKPLTFHKVRRDLAQAEANNLERRNTSASLSSSEETSITALIVEGVDLREQQRRLRYDTKQLGPHCTDRAQHKILERANTLRRRLEAWCAAQSIHFPKAPSIRTALARKTDSNATVDIILLLPSELVEHGPCSIEALDMQWQLEFALANDMLEQIRQALLQRTYLYAWKNRYTHGQKDSTRSSATIGKVQDKIDASATRYRIARKALSTLAKHLKKGSEWEQCLRPLKDEDIVPLSQDNFDADKTDKVGMSWIWLAGGLNQNGEARMADALRIAWLKARARAHRYQEECVLLQEEMRRILATLRFEADKWRKLQDQGSVEGLDSTLEAIEGRRSYAGYQVFVRTQMEKECRETWKEIPPRFLDGIGAIRLEDSVYNFV</sequence>
<dbReference type="EMBL" id="JBANRG010000022">
    <property type="protein sequence ID" value="KAK7455803.1"/>
    <property type="molecule type" value="Genomic_DNA"/>
</dbReference>
<dbReference type="Pfam" id="PF18803">
    <property type="entry name" value="CxC2"/>
    <property type="match status" value="1"/>
</dbReference>
<proteinExistence type="predicted"/>
<evidence type="ECO:0000256" key="1">
    <source>
        <dbReference type="SAM" id="MobiDB-lite"/>
    </source>
</evidence>